<proteinExistence type="predicted"/>
<dbReference type="Proteomes" id="UP000027037">
    <property type="component" value="Unassembled WGS sequence"/>
</dbReference>
<evidence type="ECO:0000313" key="2">
    <source>
        <dbReference type="Proteomes" id="UP000027037"/>
    </source>
</evidence>
<dbReference type="EMBL" id="AWFF01000046">
    <property type="protein sequence ID" value="KCZ53739.1"/>
    <property type="molecule type" value="Genomic_DNA"/>
</dbReference>
<accession>A0A062UAX6</accession>
<name>A0A062UAX6_9PROT</name>
<gene>
    <name evidence="1" type="ORF">HY29_16145</name>
</gene>
<dbReference type="STRING" id="1280946.HY29_16145"/>
<keyword evidence="2" id="KW-1185">Reference proteome</keyword>
<comment type="caution">
    <text evidence="1">The sequence shown here is derived from an EMBL/GenBank/DDBJ whole genome shotgun (WGS) entry which is preliminary data.</text>
</comment>
<reference evidence="1 2" key="1">
    <citation type="journal article" date="2014" name="Antonie Van Leeuwenhoek">
        <title>Hyphomonas beringensis sp. nov. and Hyphomonas chukchiensis sp. nov., isolated from surface seawater of the Bering Sea and Chukchi Sea.</title>
        <authorList>
            <person name="Li C."/>
            <person name="Lai Q."/>
            <person name="Li G."/>
            <person name="Dong C."/>
            <person name="Wang J."/>
            <person name="Liao Y."/>
            <person name="Shao Z."/>
        </authorList>
    </citation>
    <scope>NUCLEOTIDE SEQUENCE [LARGE SCALE GENOMIC DNA]</scope>
    <source>
        <strain evidence="1 2">25B14_1</strain>
    </source>
</reference>
<sequence>MIDFTHIFLFNICSDGASFLSSSVLGDLLQYRTAAKHKESKWKVHFKAAFEIPTFPIQKV</sequence>
<dbReference type="AlphaFoldDB" id="A0A062UAX6"/>
<organism evidence="1 2">
    <name type="scientific">Hyphomonas beringensis</name>
    <dbReference type="NCBI Taxonomy" id="1280946"/>
    <lineage>
        <taxon>Bacteria</taxon>
        <taxon>Pseudomonadati</taxon>
        <taxon>Pseudomonadota</taxon>
        <taxon>Alphaproteobacteria</taxon>
        <taxon>Hyphomonadales</taxon>
        <taxon>Hyphomonadaceae</taxon>
        <taxon>Hyphomonas</taxon>
    </lineage>
</organism>
<evidence type="ECO:0000313" key="1">
    <source>
        <dbReference type="EMBL" id="KCZ53739.1"/>
    </source>
</evidence>
<protein>
    <submittedName>
        <fullName evidence="1">Uncharacterized protein</fullName>
    </submittedName>
</protein>